<feature type="region of interest" description="Disordered" evidence="8">
    <location>
        <begin position="397"/>
        <end position="441"/>
    </location>
</feature>
<feature type="repeat" description="TPR" evidence="7">
    <location>
        <begin position="564"/>
        <end position="597"/>
    </location>
</feature>
<dbReference type="PROSITE" id="PS50005">
    <property type="entry name" value="TPR"/>
    <property type="match status" value="2"/>
</dbReference>
<dbReference type="SUPFAM" id="SSF48452">
    <property type="entry name" value="TPR-like"/>
    <property type="match status" value="2"/>
</dbReference>
<name>A0A3L6LI96_9TRYP</name>
<keyword evidence="5 7" id="KW-0802">TPR repeat</keyword>
<organism evidence="10">
    <name type="scientific">Trypanosoma brucei equiperdum</name>
    <dbReference type="NCBI Taxonomy" id="630700"/>
    <lineage>
        <taxon>Eukaryota</taxon>
        <taxon>Discoba</taxon>
        <taxon>Euglenozoa</taxon>
        <taxon>Kinetoplastea</taxon>
        <taxon>Metakinetoplastina</taxon>
        <taxon>Trypanosomatida</taxon>
        <taxon>Trypanosomatidae</taxon>
        <taxon>Trypanosoma</taxon>
    </lineage>
</organism>
<dbReference type="Gene3D" id="1.25.40.10">
    <property type="entry name" value="Tetratricopeptide repeat domain"/>
    <property type="match status" value="4"/>
</dbReference>
<feature type="compositionally biased region" description="Low complexity" evidence="8">
    <location>
        <begin position="235"/>
        <end position="278"/>
    </location>
</feature>
<reference evidence="10" key="1">
    <citation type="submission" date="2018-09" db="EMBL/GenBank/DDBJ databases">
        <title>whole genome sequence of T. equiperdum IVM-t1 strain.</title>
        <authorList>
            <person name="Suganuma K."/>
        </authorList>
    </citation>
    <scope>NUCLEOTIDE SEQUENCE [LARGE SCALE GENOMIC DNA]</scope>
    <source>
        <strain evidence="10">IVM-t1</strain>
    </source>
</reference>
<dbReference type="PANTHER" id="PTHR12558:SF10">
    <property type="entry name" value="CELL DIVISION CYCLE PROTEIN 23 HOMOLOG"/>
    <property type="match status" value="1"/>
</dbReference>
<proteinExistence type="predicted"/>
<comment type="caution">
    <text evidence="10">The sequence shown here is derived from an EMBL/GenBank/DDBJ whole genome shotgun (WGS) entry which is preliminary data.</text>
</comment>
<feature type="compositionally biased region" description="Low complexity" evidence="8">
    <location>
        <begin position="118"/>
        <end position="127"/>
    </location>
</feature>
<feature type="region of interest" description="Disordered" evidence="8">
    <location>
        <begin position="118"/>
        <end position="187"/>
    </location>
</feature>
<evidence type="ECO:0000313" key="10">
    <source>
        <dbReference type="EMBL" id="RHW74350.1"/>
    </source>
</evidence>
<dbReference type="InterPro" id="IPR007192">
    <property type="entry name" value="APC8"/>
</dbReference>
<dbReference type="GO" id="GO:0016567">
    <property type="term" value="P:protein ubiquitination"/>
    <property type="evidence" value="ECO:0007669"/>
    <property type="project" value="TreeGrafter"/>
</dbReference>
<dbReference type="AlphaFoldDB" id="A0A3L6LI96"/>
<keyword evidence="3" id="KW-0498">Mitosis</keyword>
<dbReference type="InterPro" id="IPR019734">
    <property type="entry name" value="TPR_rpt"/>
</dbReference>
<protein>
    <submittedName>
        <fullName evidence="10">TPR repeat</fullName>
    </submittedName>
</protein>
<feature type="compositionally biased region" description="Polar residues" evidence="8">
    <location>
        <begin position="411"/>
        <end position="421"/>
    </location>
</feature>
<evidence type="ECO:0000259" key="9">
    <source>
        <dbReference type="Pfam" id="PF04049"/>
    </source>
</evidence>
<dbReference type="Pfam" id="PF13181">
    <property type="entry name" value="TPR_8"/>
    <property type="match status" value="1"/>
</dbReference>
<dbReference type="SMART" id="SM00028">
    <property type="entry name" value="TPR"/>
    <property type="match status" value="5"/>
</dbReference>
<dbReference type="PANTHER" id="PTHR12558">
    <property type="entry name" value="CELL DIVISION CYCLE 16,23,27"/>
    <property type="match status" value="1"/>
</dbReference>
<keyword evidence="4" id="KW-0833">Ubl conjugation pathway</keyword>
<dbReference type="GO" id="GO:0031145">
    <property type="term" value="P:anaphase-promoting complex-dependent catabolic process"/>
    <property type="evidence" value="ECO:0007669"/>
    <property type="project" value="TreeGrafter"/>
</dbReference>
<keyword evidence="1" id="KW-0132">Cell division</keyword>
<sequence length="907" mass="99764">MHQQDPTAGNNSGRGFVTVAEALDRAMKQCMQRGLFDTSTWLAQLALDASDSVLRQTLRTNAPAVLSLQDPPLVGRAHRHHVVALGLMQKGEYLRCHHHLSNALREYNSCFSAGLSASTPSSLTSAGITSSRTDEPSGSAGDADGEGGATGREHFSFRRGGGRSTPPPRRHQQHQQSPLSKKATVPQAPPPQLQFLCLYSLYMAGECVKTTSSNPRKTTNPHLRMLRGLLLSALERQQQQQQHQGPQSSPTHPSSSAIRGSSSLLSVSSRPSSRAGPRLTQTGSRPSPPVTPGAAAAFVGVAAYGDPFLCWLHGVVLRDLGMKQESATYFLAAVCNHPLLWCVWEDLCTLVSRENQIEEIEAMVGSLEPRFMPEIFLASVKAALNVSPISFVPPTAAPGAGQRSASPHFGESTTSLQSATQEYGRRRTHSRRDADGSSNSCVSPRLVNSWEVLLEQFPNNLFLLSNLAGYYYNVKKDLEKAHSIYKQLHEASPYRLESMDDYSIVLFLRGDRIGLSSLAQQVYHVDPFRAESNYVVGNYYVLMGAHDRGVLHFRRAVAADPTFIAAWTLLGHAYLETKNSAAAVEAYRAAVDLDQRDYRGWYNLGQIYELLQFYHHALYYYWHTTTLRPTDPRMWSAVANCLDREGRTGEAMLCLEHAEACESPKSDFYPPLVRRLGQYYLSIRKVQRAVTYLEKLLASEAKKHEDVLMAVPHVVTYYLRQAKQLLDIPARSPSYNPVHYYGGNSLTSTVVMETGGNAGASVYDDDGCGAPLSFSATGTHRVESFGSGPGVKAGGSLADQWLTADAVGRRSIDVRWEQAGACLSITERHLENLAAALGFPTLQAAVDSTMNRPSDSSVSGGDAMLEEGRNRHAAQLAHHFRELKNLQYYLRDQQQQVDTSVRQGERA</sequence>
<keyword evidence="2" id="KW-0677">Repeat</keyword>
<evidence type="ECO:0000256" key="4">
    <source>
        <dbReference type="ARBA" id="ARBA00022786"/>
    </source>
</evidence>
<evidence type="ECO:0000256" key="3">
    <source>
        <dbReference type="ARBA" id="ARBA00022776"/>
    </source>
</evidence>
<dbReference type="EMBL" id="QSBY01000001">
    <property type="protein sequence ID" value="RHW74350.1"/>
    <property type="molecule type" value="Genomic_DNA"/>
</dbReference>
<evidence type="ECO:0000256" key="7">
    <source>
        <dbReference type="PROSITE-ProRule" id="PRU00339"/>
    </source>
</evidence>
<gene>
    <name evidence="10" type="ORF">DPX39_010039100</name>
</gene>
<evidence type="ECO:0000256" key="8">
    <source>
        <dbReference type="SAM" id="MobiDB-lite"/>
    </source>
</evidence>
<evidence type="ECO:0000256" key="2">
    <source>
        <dbReference type="ARBA" id="ARBA00022737"/>
    </source>
</evidence>
<dbReference type="GO" id="GO:0005680">
    <property type="term" value="C:anaphase-promoting complex"/>
    <property type="evidence" value="ECO:0007669"/>
    <property type="project" value="InterPro"/>
</dbReference>
<evidence type="ECO:0000256" key="1">
    <source>
        <dbReference type="ARBA" id="ARBA00022618"/>
    </source>
</evidence>
<evidence type="ECO:0000256" key="5">
    <source>
        <dbReference type="ARBA" id="ARBA00022803"/>
    </source>
</evidence>
<feature type="repeat" description="TPR" evidence="7">
    <location>
        <begin position="530"/>
        <end position="563"/>
    </location>
</feature>
<dbReference type="Proteomes" id="UP000266743">
    <property type="component" value="Chromosome 1"/>
</dbReference>
<accession>A0A3L6LI96</accession>
<evidence type="ECO:0000256" key="6">
    <source>
        <dbReference type="ARBA" id="ARBA00023306"/>
    </source>
</evidence>
<dbReference type="InterPro" id="IPR011990">
    <property type="entry name" value="TPR-like_helical_dom_sf"/>
</dbReference>
<dbReference type="GO" id="GO:0051301">
    <property type="term" value="P:cell division"/>
    <property type="evidence" value="ECO:0007669"/>
    <property type="project" value="UniProtKB-KW"/>
</dbReference>
<dbReference type="Pfam" id="PF04049">
    <property type="entry name" value="ANAPC8"/>
    <property type="match status" value="1"/>
</dbReference>
<feature type="region of interest" description="Disordered" evidence="8">
    <location>
        <begin position="235"/>
        <end position="290"/>
    </location>
</feature>
<feature type="domain" description="Cdc23" evidence="9">
    <location>
        <begin position="305"/>
        <end position="384"/>
    </location>
</feature>
<dbReference type="GO" id="GO:0045842">
    <property type="term" value="P:positive regulation of mitotic metaphase/anaphase transition"/>
    <property type="evidence" value="ECO:0007669"/>
    <property type="project" value="TreeGrafter"/>
</dbReference>
<keyword evidence="6" id="KW-0131">Cell cycle</keyword>